<accession>A0AAD7IG95</accession>
<evidence type="ECO:0000256" key="1">
    <source>
        <dbReference type="SAM" id="MobiDB-lite"/>
    </source>
</evidence>
<name>A0AAD7IG95_9AGAR</name>
<dbReference type="Proteomes" id="UP001215598">
    <property type="component" value="Unassembled WGS sequence"/>
</dbReference>
<proteinExistence type="predicted"/>
<sequence>MEEDSNTNTHALAWAATESGREEFSSQFTIRNESRSAKTIFDSRGHPLSDLTRRRLPSRKWLEGKKKEALAILANEASYKAGATEIVDVAEWVQVQAAFCADITLDLVQMDGEGDASPQDTKVSTTDDAVVNLYFSNLAKLTVRAFLLQQQFPVPREHAWKALLNDVIDMAVGHGKWAFTEEVVELAMPRKFRHQDQPRFRDTVGLPRTFTPDKAISATRQIVEGTGITDRQLRCFTTTKEERIAETVTLPAIRGEWKSSYSDVDTACGQELYSIVQAAGIAQNIQCDAPLLSLVAAQGRVRPKLSCWPGKLSGVHSVEYVKNLNQADVCVVTGKDINLGRLTGMISLFLMVRNAVHVHIADAWDVASSSLGSDASEFLDHPHLRQRGHLLPNLLTPGPLVDWRTRTLPSELWESRKRSAPTAFEEDSSQLSSDENDVEGESDVMKEGRAKSRTKSKKAKRGKRRRLAPSTSVRPSKRRKTDTREV</sequence>
<organism evidence="2 3">
    <name type="scientific">Mycena metata</name>
    <dbReference type="NCBI Taxonomy" id="1033252"/>
    <lineage>
        <taxon>Eukaryota</taxon>
        <taxon>Fungi</taxon>
        <taxon>Dikarya</taxon>
        <taxon>Basidiomycota</taxon>
        <taxon>Agaricomycotina</taxon>
        <taxon>Agaricomycetes</taxon>
        <taxon>Agaricomycetidae</taxon>
        <taxon>Agaricales</taxon>
        <taxon>Marasmiineae</taxon>
        <taxon>Mycenaceae</taxon>
        <taxon>Mycena</taxon>
    </lineage>
</organism>
<dbReference type="AlphaFoldDB" id="A0AAD7IG95"/>
<protein>
    <submittedName>
        <fullName evidence="2">Uncharacterized protein</fullName>
    </submittedName>
</protein>
<reference evidence="2" key="1">
    <citation type="submission" date="2023-03" db="EMBL/GenBank/DDBJ databases">
        <title>Massive genome expansion in bonnet fungi (Mycena s.s.) driven by repeated elements and novel gene families across ecological guilds.</title>
        <authorList>
            <consortium name="Lawrence Berkeley National Laboratory"/>
            <person name="Harder C.B."/>
            <person name="Miyauchi S."/>
            <person name="Viragh M."/>
            <person name="Kuo A."/>
            <person name="Thoen E."/>
            <person name="Andreopoulos B."/>
            <person name="Lu D."/>
            <person name="Skrede I."/>
            <person name="Drula E."/>
            <person name="Henrissat B."/>
            <person name="Morin E."/>
            <person name="Kohler A."/>
            <person name="Barry K."/>
            <person name="LaButti K."/>
            <person name="Morin E."/>
            <person name="Salamov A."/>
            <person name="Lipzen A."/>
            <person name="Mereny Z."/>
            <person name="Hegedus B."/>
            <person name="Baldrian P."/>
            <person name="Stursova M."/>
            <person name="Weitz H."/>
            <person name="Taylor A."/>
            <person name="Grigoriev I.V."/>
            <person name="Nagy L.G."/>
            <person name="Martin F."/>
            <person name="Kauserud H."/>
        </authorList>
    </citation>
    <scope>NUCLEOTIDE SEQUENCE</scope>
    <source>
        <strain evidence="2">CBHHK182m</strain>
    </source>
</reference>
<evidence type="ECO:0000313" key="2">
    <source>
        <dbReference type="EMBL" id="KAJ7741299.1"/>
    </source>
</evidence>
<comment type="caution">
    <text evidence="2">The sequence shown here is derived from an EMBL/GenBank/DDBJ whole genome shotgun (WGS) entry which is preliminary data.</text>
</comment>
<dbReference type="EMBL" id="JARKIB010000099">
    <property type="protein sequence ID" value="KAJ7741299.1"/>
    <property type="molecule type" value="Genomic_DNA"/>
</dbReference>
<feature type="compositionally biased region" description="Basic residues" evidence="1">
    <location>
        <begin position="475"/>
        <end position="486"/>
    </location>
</feature>
<feature type="region of interest" description="Disordered" evidence="1">
    <location>
        <begin position="414"/>
        <end position="486"/>
    </location>
</feature>
<feature type="compositionally biased region" description="Acidic residues" evidence="1">
    <location>
        <begin position="424"/>
        <end position="442"/>
    </location>
</feature>
<evidence type="ECO:0000313" key="3">
    <source>
        <dbReference type="Proteomes" id="UP001215598"/>
    </source>
</evidence>
<feature type="compositionally biased region" description="Basic residues" evidence="1">
    <location>
        <begin position="451"/>
        <end position="467"/>
    </location>
</feature>
<keyword evidence="3" id="KW-1185">Reference proteome</keyword>
<gene>
    <name evidence="2" type="ORF">B0H16DRAFT_1464494</name>
</gene>